<organism evidence="2 3">
    <name type="scientific">Candidatus Pantoea gossypiicola</name>
    <dbReference type="NCBI Taxonomy" id="2608008"/>
    <lineage>
        <taxon>Bacteria</taxon>
        <taxon>Pseudomonadati</taxon>
        <taxon>Pseudomonadota</taxon>
        <taxon>Gammaproteobacteria</taxon>
        <taxon>Enterobacterales</taxon>
        <taxon>Erwiniaceae</taxon>
        <taxon>Pantoea</taxon>
    </lineage>
</organism>
<gene>
    <name evidence="2" type="ORF">F3I20_00155</name>
</gene>
<proteinExistence type="predicted"/>
<evidence type="ECO:0000313" key="2">
    <source>
        <dbReference type="EMBL" id="KAA6128752.1"/>
    </source>
</evidence>
<reference evidence="2 3" key="1">
    <citation type="submission" date="2019-09" db="EMBL/GenBank/DDBJ databases">
        <title>Genomic diversity of phyloplane-associated Pantoea species in Pakistan cotton crop.</title>
        <authorList>
            <person name="Tufail M.R."/>
            <person name="Cook D.R."/>
        </authorList>
    </citation>
    <scope>NUCLEOTIDE SEQUENCE [LARGE SCALE GENOMIC DNA]</scope>
    <source>
        <strain evidence="2 3">B_8</strain>
    </source>
</reference>
<keyword evidence="2" id="KW-0413">Isomerase</keyword>
<dbReference type="GO" id="GO:0016853">
    <property type="term" value="F:isomerase activity"/>
    <property type="evidence" value="ECO:0007669"/>
    <property type="project" value="UniProtKB-KW"/>
</dbReference>
<evidence type="ECO:0000259" key="1">
    <source>
        <dbReference type="Pfam" id="PF01261"/>
    </source>
</evidence>
<dbReference type="Gene3D" id="3.20.20.150">
    <property type="entry name" value="Divalent-metal-dependent TIM barrel enzymes"/>
    <property type="match status" value="1"/>
</dbReference>
<protein>
    <submittedName>
        <fullName evidence="2">Sugar phosphate isomerase/epimerase</fullName>
    </submittedName>
</protein>
<dbReference type="AlphaFoldDB" id="A0AB34CPY2"/>
<evidence type="ECO:0000313" key="3">
    <source>
        <dbReference type="Proteomes" id="UP000324255"/>
    </source>
</evidence>
<dbReference type="InterPro" id="IPR013022">
    <property type="entry name" value="Xyl_isomerase-like_TIM-brl"/>
</dbReference>
<dbReference type="InterPro" id="IPR036237">
    <property type="entry name" value="Xyl_isomerase-like_sf"/>
</dbReference>
<dbReference type="PANTHER" id="PTHR12110">
    <property type="entry name" value="HYDROXYPYRUVATE ISOMERASE"/>
    <property type="match status" value="1"/>
</dbReference>
<comment type="caution">
    <text evidence="2">The sequence shown here is derived from an EMBL/GenBank/DDBJ whole genome shotgun (WGS) entry which is preliminary data.</text>
</comment>
<dbReference type="EMBL" id="VWVM01000001">
    <property type="protein sequence ID" value="KAA6128752.1"/>
    <property type="molecule type" value="Genomic_DNA"/>
</dbReference>
<dbReference type="Pfam" id="PF01261">
    <property type="entry name" value="AP_endonuc_2"/>
    <property type="match status" value="1"/>
</dbReference>
<name>A0AB34CPY2_9GAMM</name>
<dbReference type="SUPFAM" id="SSF51658">
    <property type="entry name" value="Xylose isomerase-like"/>
    <property type="match status" value="1"/>
</dbReference>
<accession>A0AB34CPY2</accession>
<dbReference type="RefSeq" id="WP_150037043.1">
    <property type="nucleotide sequence ID" value="NZ_VWVM01000001.1"/>
</dbReference>
<dbReference type="Proteomes" id="UP000324255">
    <property type="component" value="Unassembled WGS sequence"/>
</dbReference>
<keyword evidence="3" id="KW-1185">Reference proteome</keyword>
<dbReference type="PANTHER" id="PTHR12110:SF21">
    <property type="entry name" value="XYLOSE ISOMERASE-LIKE TIM BARREL DOMAIN-CONTAINING PROTEIN"/>
    <property type="match status" value="1"/>
</dbReference>
<dbReference type="InterPro" id="IPR050312">
    <property type="entry name" value="IolE/XylAMocC-like"/>
</dbReference>
<sequence>MNISISNIAWDIKDDDAMCSLLQRHQIRAIDIAPGKYFPDPKIVSDKDILTVRNYWESQGISLIGMQSLLFGTQGLNLFDEQSVQQKMLEHLQAVSHVAAGLGITRLVFGSPRNRYRPDISDEETRAIAHHFFTLLGDIARQEGVVICLEPNPACYGANFMTDSAETAEMVRLINHSAIKMQLDTGAIAINHENVAQVISDNQDIIGHVHLSEPNLIPLGLSDVNHADVAAVLKRLVPQHIATIEMLVPKNEKALATIDESLSFVTKHYRNLSGDAS</sequence>
<feature type="domain" description="Xylose isomerase-like TIM barrel" evidence="1">
    <location>
        <begin position="40"/>
        <end position="265"/>
    </location>
</feature>